<evidence type="ECO:0000313" key="1">
    <source>
        <dbReference type="EMBL" id="KAJ0038120.1"/>
    </source>
</evidence>
<comment type="caution">
    <text evidence="1">The sequence shown here is derived from an EMBL/GenBank/DDBJ whole genome shotgun (WGS) entry which is preliminary data.</text>
</comment>
<name>A0ACC0YJD1_9ROSI</name>
<protein>
    <submittedName>
        <fullName evidence="1">Uncharacterized protein</fullName>
    </submittedName>
</protein>
<proteinExistence type="predicted"/>
<keyword evidence="2" id="KW-1185">Reference proteome</keyword>
<gene>
    <name evidence="1" type="ORF">Pint_22475</name>
</gene>
<dbReference type="EMBL" id="CM047741">
    <property type="protein sequence ID" value="KAJ0038120.1"/>
    <property type="molecule type" value="Genomic_DNA"/>
</dbReference>
<organism evidence="1 2">
    <name type="scientific">Pistacia integerrima</name>
    <dbReference type="NCBI Taxonomy" id="434235"/>
    <lineage>
        <taxon>Eukaryota</taxon>
        <taxon>Viridiplantae</taxon>
        <taxon>Streptophyta</taxon>
        <taxon>Embryophyta</taxon>
        <taxon>Tracheophyta</taxon>
        <taxon>Spermatophyta</taxon>
        <taxon>Magnoliopsida</taxon>
        <taxon>eudicotyledons</taxon>
        <taxon>Gunneridae</taxon>
        <taxon>Pentapetalae</taxon>
        <taxon>rosids</taxon>
        <taxon>malvids</taxon>
        <taxon>Sapindales</taxon>
        <taxon>Anacardiaceae</taxon>
        <taxon>Pistacia</taxon>
    </lineage>
</organism>
<sequence>MKQNFLPSFSLFPLSTFLLSFILTVHSQSSPDALPMEALKASLGNPKSLGWSDPDPCKWRLITCRNNRVTKIQISEQNLRNKKLPPDLKNLSSLTVLEVARNFPLGPIPSLAGLSSLQHVDFSANIFTYMPSDFFYGLTSLKSISFDCNILISPWEIPESLKDAKNLLSFSANMASISGFIPDFLGEDTFPQMRHLDLSSNNLQGQIPASFASSSIQTLWLSGLSETKLTGSLEVIQNMTSLTQVMLDNNHFTGIVNLSLDHLPKFTAIYLNGNLLQGPAPNIINDSKVDSDIGSNSFCSYTPGVSCDNRVTILLSIAESMRYPLVFAQSWIGNDPCDPYQKWKGISCNVEGNITGIKFTNLALSGTISRSFSQLKWLKQLILSNNSLTGTIPHELTNLPHLVKLDVSNNHLSGKVPNFRTNVKVITDGNPDIGGNNSLSPPGKPTFSTPHSESPSGNGGGIGSTGKRGKNTNIRMIVGSVIGAVCGVFIAKIADFGLARLVPGKGKHSVETRLVATFGYIAPEYIVTGRVTTKVDVFSFGVILMELITALKTRTPWGGLAPTRAHITCLNNRFTGIQISSKNLTGNLPPDLKNLSSLFVLDVSNNLLKGPNPSLAGLSFLEIPESLKDASGLKSFSAKLATITGTIPDFLGGQTFPRLTHLDLNFTRLMRLSGLKILSLTNNHLTGIVPLSLSKLPSHTDLYLGGNLLQGPVPEFDNPKVHSDIKFGFNNFCLDAPGVSCDTSYYFVVHCGVYGLSTGVCRDLERSQLISKFGAFRYNLFKFSMLTSLKQLILLNYSLTGTIPNELTALPNLVNEKNILGRGGFGTAYKGELLDGTKMTVKRMKPGAGSLIEHPFNWKEGGLKPPQWSQRLSIAMDVARGLDYLQLHGLAHQSFIQNRNLIHS</sequence>
<dbReference type="Proteomes" id="UP001163603">
    <property type="component" value="Chromosome 6"/>
</dbReference>
<evidence type="ECO:0000313" key="2">
    <source>
        <dbReference type="Proteomes" id="UP001163603"/>
    </source>
</evidence>
<reference evidence="2" key="1">
    <citation type="journal article" date="2023" name="G3 (Bethesda)">
        <title>Genome assembly and association tests identify interacting loci associated with vigor, precocity, and sex in interspecific pistachio rootstocks.</title>
        <authorList>
            <person name="Palmer W."/>
            <person name="Jacygrad E."/>
            <person name="Sagayaradj S."/>
            <person name="Cavanaugh K."/>
            <person name="Han R."/>
            <person name="Bertier L."/>
            <person name="Beede B."/>
            <person name="Kafkas S."/>
            <person name="Golino D."/>
            <person name="Preece J."/>
            <person name="Michelmore R."/>
        </authorList>
    </citation>
    <scope>NUCLEOTIDE SEQUENCE [LARGE SCALE GENOMIC DNA]</scope>
</reference>
<accession>A0ACC0YJD1</accession>